<evidence type="ECO:0000256" key="1">
    <source>
        <dbReference type="SAM" id="MobiDB-lite"/>
    </source>
</evidence>
<feature type="compositionally biased region" description="Low complexity" evidence="1">
    <location>
        <begin position="56"/>
        <end position="69"/>
    </location>
</feature>
<accession>A0A6C0J059</accession>
<feature type="region of interest" description="Disordered" evidence="1">
    <location>
        <begin position="54"/>
        <end position="75"/>
    </location>
</feature>
<name>A0A6C0J059_9ZZZZ</name>
<evidence type="ECO:0000313" key="2">
    <source>
        <dbReference type="EMBL" id="QHT98200.1"/>
    </source>
</evidence>
<organism evidence="2">
    <name type="scientific">viral metagenome</name>
    <dbReference type="NCBI Taxonomy" id="1070528"/>
    <lineage>
        <taxon>unclassified sequences</taxon>
        <taxon>metagenomes</taxon>
        <taxon>organismal metagenomes</taxon>
    </lineage>
</organism>
<dbReference type="AlphaFoldDB" id="A0A6C0J059"/>
<dbReference type="EMBL" id="MN740289">
    <property type="protein sequence ID" value="QHT98200.1"/>
    <property type="molecule type" value="Genomic_DNA"/>
</dbReference>
<sequence>MTLPIWYIECAEDYLSILRSAHEYSEAELFEATRNQRLAEYKLMKEKIQTDDMDMAPVSDSPAVPAAAVAPPPSVNLRQYDNSVMYRGHLQADRPKAGGGGTRGFWENILK</sequence>
<reference evidence="2" key="1">
    <citation type="journal article" date="2020" name="Nature">
        <title>Giant virus diversity and host interactions through global metagenomics.</title>
        <authorList>
            <person name="Schulz F."/>
            <person name="Roux S."/>
            <person name="Paez-Espino D."/>
            <person name="Jungbluth S."/>
            <person name="Walsh D.A."/>
            <person name="Denef V.J."/>
            <person name="McMahon K.D."/>
            <person name="Konstantinidis K.T."/>
            <person name="Eloe-Fadrosh E.A."/>
            <person name="Kyrpides N.C."/>
            <person name="Woyke T."/>
        </authorList>
    </citation>
    <scope>NUCLEOTIDE SEQUENCE</scope>
    <source>
        <strain evidence="2">GVMAG-M-3300025626-8</strain>
    </source>
</reference>
<protein>
    <submittedName>
        <fullName evidence="2">Uncharacterized protein</fullName>
    </submittedName>
</protein>
<proteinExistence type="predicted"/>